<dbReference type="InterPro" id="IPR002347">
    <property type="entry name" value="SDR_fam"/>
</dbReference>
<evidence type="ECO:0000256" key="2">
    <source>
        <dbReference type="ARBA" id="ARBA00023002"/>
    </source>
</evidence>
<dbReference type="AlphaFoldDB" id="A0A1C3RK08"/>
<evidence type="ECO:0000256" key="3">
    <source>
        <dbReference type="RuleBase" id="RU000363"/>
    </source>
</evidence>
<organism evidence="5 6">
    <name type="scientific">Candidatus Terasakiella magnetica</name>
    <dbReference type="NCBI Taxonomy" id="1867952"/>
    <lineage>
        <taxon>Bacteria</taxon>
        <taxon>Pseudomonadati</taxon>
        <taxon>Pseudomonadota</taxon>
        <taxon>Alphaproteobacteria</taxon>
        <taxon>Rhodospirillales</taxon>
        <taxon>Terasakiellaceae</taxon>
        <taxon>Terasakiella</taxon>
    </lineage>
</organism>
<evidence type="ECO:0000313" key="5">
    <source>
        <dbReference type="EMBL" id="SCA57563.1"/>
    </source>
</evidence>
<dbReference type="EC" id="1.1.1.-" evidence="5"/>
<dbReference type="STRING" id="1867952.MTBPR1_60076"/>
<dbReference type="InterPro" id="IPR036291">
    <property type="entry name" value="NAD(P)-bd_dom_sf"/>
</dbReference>
<keyword evidence="4" id="KW-1133">Transmembrane helix</keyword>
<evidence type="ECO:0000256" key="1">
    <source>
        <dbReference type="ARBA" id="ARBA00006484"/>
    </source>
</evidence>
<proteinExistence type="inferred from homology"/>
<gene>
    <name evidence="5" type="ORF">MTBPR1_60076</name>
</gene>
<dbReference type="RefSeq" id="WP_069189588.1">
    <property type="nucleotide sequence ID" value="NZ_FLYE01000045.1"/>
</dbReference>
<comment type="similarity">
    <text evidence="1 3">Belongs to the short-chain dehydrogenases/reductases (SDR) family.</text>
</comment>
<dbReference type="OrthoDB" id="335726at2"/>
<dbReference type="PROSITE" id="PS00061">
    <property type="entry name" value="ADH_SHORT"/>
    <property type="match status" value="1"/>
</dbReference>
<keyword evidence="6" id="KW-1185">Reference proteome</keyword>
<dbReference type="InterPro" id="IPR020904">
    <property type="entry name" value="Sc_DH/Rdtase_CS"/>
</dbReference>
<dbReference type="Gene3D" id="3.40.50.720">
    <property type="entry name" value="NAD(P)-binding Rossmann-like Domain"/>
    <property type="match status" value="1"/>
</dbReference>
<dbReference type="EMBL" id="FLYE01000045">
    <property type="protein sequence ID" value="SCA57563.1"/>
    <property type="molecule type" value="Genomic_DNA"/>
</dbReference>
<dbReference type="PANTHER" id="PTHR44196:SF1">
    <property type="entry name" value="DEHYDROGENASE_REDUCTASE SDR FAMILY MEMBER 7B"/>
    <property type="match status" value="1"/>
</dbReference>
<dbReference type="PANTHER" id="PTHR44196">
    <property type="entry name" value="DEHYDROGENASE/REDUCTASE SDR FAMILY MEMBER 7B"/>
    <property type="match status" value="1"/>
</dbReference>
<keyword evidence="4" id="KW-0812">Transmembrane</keyword>
<dbReference type="PRINTS" id="PR00081">
    <property type="entry name" value="GDHRDH"/>
</dbReference>
<name>A0A1C3RK08_9PROT</name>
<dbReference type="Proteomes" id="UP000231658">
    <property type="component" value="Unassembled WGS sequence"/>
</dbReference>
<dbReference type="GO" id="GO:0016020">
    <property type="term" value="C:membrane"/>
    <property type="evidence" value="ECO:0007669"/>
    <property type="project" value="TreeGrafter"/>
</dbReference>
<reference evidence="5 6" key="1">
    <citation type="submission" date="2016-07" db="EMBL/GenBank/DDBJ databases">
        <authorList>
            <person name="Lefevre C.T."/>
        </authorList>
    </citation>
    <scope>NUCLEOTIDE SEQUENCE [LARGE SCALE GENOMIC DNA]</scope>
    <source>
        <strain evidence="5">PR1</strain>
    </source>
</reference>
<dbReference type="PRINTS" id="PR00080">
    <property type="entry name" value="SDRFAMILY"/>
</dbReference>
<dbReference type="GO" id="GO:0016491">
    <property type="term" value="F:oxidoreductase activity"/>
    <property type="evidence" value="ECO:0007669"/>
    <property type="project" value="UniProtKB-KW"/>
</dbReference>
<feature type="transmembrane region" description="Helical" evidence="4">
    <location>
        <begin position="222"/>
        <end position="241"/>
    </location>
</feature>
<evidence type="ECO:0000256" key="4">
    <source>
        <dbReference type="SAM" id="Phobius"/>
    </source>
</evidence>
<keyword evidence="4" id="KW-0472">Membrane</keyword>
<sequence>MSMKHILITGASSGIGQALALEYAAPGVCLSLSARNKARLHEVAQKCRDKGAEVDEQIIDVMDRGAMTQWLITRDEHREIDLIIANAGISGGSSGVENWEESTRDIFAVNLAGTLNTILPIIPLMINRGRGQVALMSSLAGFRGLASSPAYSASKVAVKAYGEALRMRYQHNGLKVNVICPGFVKSRITAQNTFKMPLLMEGPKAARIIKNGLLKNKAVIAFPWPMALAARLFALMPLAIVERITKIMPSKE</sequence>
<evidence type="ECO:0000313" key="6">
    <source>
        <dbReference type="Proteomes" id="UP000231658"/>
    </source>
</evidence>
<accession>A0A1C3RK08</accession>
<dbReference type="Pfam" id="PF00106">
    <property type="entry name" value="adh_short"/>
    <property type="match status" value="1"/>
</dbReference>
<keyword evidence="2 5" id="KW-0560">Oxidoreductase</keyword>
<dbReference type="SUPFAM" id="SSF51735">
    <property type="entry name" value="NAD(P)-binding Rossmann-fold domains"/>
    <property type="match status" value="1"/>
</dbReference>
<protein>
    <submittedName>
        <fullName evidence="5">Putative short-chain dehydrogenase/reductase</fullName>
        <ecNumber evidence="5">1.1.1.-</ecNumber>
    </submittedName>
</protein>